<evidence type="ECO:0000313" key="2">
    <source>
        <dbReference type="Proteomes" id="UP000652761"/>
    </source>
</evidence>
<evidence type="ECO:0000313" key="1">
    <source>
        <dbReference type="EMBL" id="MQL89272.1"/>
    </source>
</evidence>
<feature type="non-terminal residue" evidence="1">
    <location>
        <position position="112"/>
    </location>
</feature>
<name>A0A843USP2_COLES</name>
<keyword evidence="2" id="KW-1185">Reference proteome</keyword>
<protein>
    <submittedName>
        <fullName evidence="1">Uncharacterized protein</fullName>
    </submittedName>
</protein>
<sequence length="112" mass="12691">AVLVLCYRDQGHGELVKMGGWGRTDGARAWCDGEPALVRCRGGPGGWRWRPAEVASGALMRIRCWAEVAAKCAGLAQEEFERRRPGIYKRTPRGWDEWDLHKEWNLEIGLDI</sequence>
<reference evidence="1" key="1">
    <citation type="submission" date="2017-07" db="EMBL/GenBank/DDBJ databases">
        <title>Taro Niue Genome Assembly and Annotation.</title>
        <authorList>
            <person name="Atibalentja N."/>
            <person name="Keating K."/>
            <person name="Fields C.J."/>
        </authorList>
    </citation>
    <scope>NUCLEOTIDE SEQUENCE</scope>
    <source>
        <strain evidence="1">Niue_2</strain>
        <tissue evidence="1">Leaf</tissue>
    </source>
</reference>
<gene>
    <name evidence="1" type="ORF">Taro_021846</name>
</gene>
<organism evidence="1 2">
    <name type="scientific">Colocasia esculenta</name>
    <name type="common">Wild taro</name>
    <name type="synonym">Arum esculentum</name>
    <dbReference type="NCBI Taxonomy" id="4460"/>
    <lineage>
        <taxon>Eukaryota</taxon>
        <taxon>Viridiplantae</taxon>
        <taxon>Streptophyta</taxon>
        <taxon>Embryophyta</taxon>
        <taxon>Tracheophyta</taxon>
        <taxon>Spermatophyta</taxon>
        <taxon>Magnoliopsida</taxon>
        <taxon>Liliopsida</taxon>
        <taxon>Araceae</taxon>
        <taxon>Aroideae</taxon>
        <taxon>Colocasieae</taxon>
        <taxon>Colocasia</taxon>
    </lineage>
</organism>
<dbReference type="EMBL" id="NMUH01001133">
    <property type="protein sequence ID" value="MQL89272.1"/>
    <property type="molecule type" value="Genomic_DNA"/>
</dbReference>
<comment type="caution">
    <text evidence="1">The sequence shown here is derived from an EMBL/GenBank/DDBJ whole genome shotgun (WGS) entry which is preliminary data.</text>
</comment>
<dbReference type="Proteomes" id="UP000652761">
    <property type="component" value="Unassembled WGS sequence"/>
</dbReference>
<dbReference type="AlphaFoldDB" id="A0A843USP2"/>
<proteinExistence type="predicted"/>
<accession>A0A843USP2</accession>